<evidence type="ECO:0000256" key="1">
    <source>
        <dbReference type="SAM" id="MobiDB-lite"/>
    </source>
</evidence>
<sequence length="151" mass="15520">MGSKLSGTERTTEFMESFEAQPPFSCPESSDDDFLEGTIGVGNTPKDSGIELNSLKIEDPGYTVSGNPQHSPAVGASAAGTSSNGSRSRTTGSKEGQGQGEGAAYQYAQESSSDSEDEVLKHYQATVGRANSIKSAKSAKSGKGRSGSEAA</sequence>
<dbReference type="GeneID" id="101856796"/>
<evidence type="ECO:0000313" key="3">
    <source>
        <dbReference type="RefSeq" id="XP_035824869.1"/>
    </source>
</evidence>
<evidence type="ECO:0000313" key="2">
    <source>
        <dbReference type="Proteomes" id="UP000694888"/>
    </source>
</evidence>
<feature type="region of interest" description="Disordered" evidence="1">
    <location>
        <begin position="1"/>
        <end position="151"/>
    </location>
</feature>
<dbReference type="Proteomes" id="UP000694888">
    <property type="component" value="Unplaced"/>
</dbReference>
<gene>
    <name evidence="3" type="primary">LOC101856796</name>
</gene>
<name>A0ABM1VR27_APLCA</name>
<proteinExistence type="predicted"/>
<accession>A0ABM1VR27</accession>
<feature type="compositionally biased region" description="Low complexity" evidence="1">
    <location>
        <begin position="75"/>
        <end position="93"/>
    </location>
</feature>
<dbReference type="RefSeq" id="XP_035824869.1">
    <property type="nucleotide sequence ID" value="XM_035968976.1"/>
</dbReference>
<feature type="compositionally biased region" description="Low complexity" evidence="1">
    <location>
        <begin position="132"/>
        <end position="151"/>
    </location>
</feature>
<keyword evidence="2" id="KW-1185">Reference proteome</keyword>
<protein>
    <submittedName>
        <fullName evidence="3">Uncharacterized protein LOC101856796</fullName>
    </submittedName>
</protein>
<feature type="non-terminal residue" evidence="3">
    <location>
        <position position="151"/>
    </location>
</feature>
<reference evidence="3" key="1">
    <citation type="submission" date="2025-08" db="UniProtKB">
        <authorList>
            <consortium name="RefSeq"/>
        </authorList>
    </citation>
    <scope>IDENTIFICATION</scope>
</reference>
<organism evidence="2 3">
    <name type="scientific">Aplysia californica</name>
    <name type="common">California sea hare</name>
    <dbReference type="NCBI Taxonomy" id="6500"/>
    <lineage>
        <taxon>Eukaryota</taxon>
        <taxon>Metazoa</taxon>
        <taxon>Spiralia</taxon>
        <taxon>Lophotrochozoa</taxon>
        <taxon>Mollusca</taxon>
        <taxon>Gastropoda</taxon>
        <taxon>Heterobranchia</taxon>
        <taxon>Euthyneura</taxon>
        <taxon>Tectipleura</taxon>
        <taxon>Aplysiida</taxon>
        <taxon>Aplysioidea</taxon>
        <taxon>Aplysiidae</taxon>
        <taxon>Aplysia</taxon>
    </lineage>
</organism>